<organism evidence="1">
    <name type="scientific">Daucus carota subsp. sativus</name>
    <name type="common">Carrot</name>
    <dbReference type="NCBI Taxonomy" id="79200"/>
    <lineage>
        <taxon>Eukaryota</taxon>
        <taxon>Viridiplantae</taxon>
        <taxon>Streptophyta</taxon>
        <taxon>Embryophyta</taxon>
        <taxon>Tracheophyta</taxon>
        <taxon>Spermatophyta</taxon>
        <taxon>Magnoliopsida</taxon>
        <taxon>eudicotyledons</taxon>
        <taxon>Gunneridae</taxon>
        <taxon>Pentapetalae</taxon>
        <taxon>asterids</taxon>
        <taxon>campanulids</taxon>
        <taxon>Apiales</taxon>
        <taxon>Apiaceae</taxon>
        <taxon>Apioideae</taxon>
        <taxon>Scandiceae</taxon>
        <taxon>Daucinae</taxon>
        <taxon>Daucus</taxon>
        <taxon>Daucus sect. Daucus</taxon>
    </lineage>
</organism>
<evidence type="ECO:0000313" key="2">
    <source>
        <dbReference type="EMBL" id="WOH09249.1"/>
    </source>
</evidence>
<dbReference type="EMBL" id="LNRQ01000007">
    <property type="protein sequence ID" value="KZM87902.1"/>
    <property type="molecule type" value="Genomic_DNA"/>
</dbReference>
<accession>A0A161ZL34</accession>
<reference evidence="1" key="1">
    <citation type="journal article" date="2016" name="Nat. Genet.">
        <title>A high-quality carrot genome assembly provides new insights into carotenoid accumulation and asterid genome evolution.</title>
        <authorList>
            <person name="Iorizzo M."/>
            <person name="Ellison S."/>
            <person name="Senalik D."/>
            <person name="Zeng P."/>
            <person name="Satapoomin P."/>
            <person name="Huang J."/>
            <person name="Bowman M."/>
            <person name="Iovene M."/>
            <person name="Sanseverino W."/>
            <person name="Cavagnaro P."/>
            <person name="Yildiz M."/>
            <person name="Macko-Podgorni A."/>
            <person name="Moranska E."/>
            <person name="Grzebelus E."/>
            <person name="Grzebelus D."/>
            <person name="Ashrafi H."/>
            <person name="Zheng Z."/>
            <person name="Cheng S."/>
            <person name="Spooner D."/>
            <person name="Van Deynze A."/>
            <person name="Simon P."/>
        </authorList>
    </citation>
    <scope>NUCLEOTIDE SEQUENCE [LARGE SCALE GENOMIC DNA]</scope>
    <source>
        <tissue evidence="1">Leaf</tissue>
    </source>
</reference>
<proteinExistence type="predicted"/>
<reference evidence="2" key="2">
    <citation type="submission" date="2022-03" db="EMBL/GenBank/DDBJ databases">
        <title>Draft title - Genomic analysis of global carrot germplasm unveils the trajectory of domestication and the origin of high carotenoid orange carrot.</title>
        <authorList>
            <person name="Iorizzo M."/>
            <person name="Ellison S."/>
            <person name="Senalik D."/>
            <person name="Macko-Podgorni A."/>
            <person name="Grzebelus D."/>
            <person name="Bostan H."/>
            <person name="Rolling W."/>
            <person name="Curaba J."/>
            <person name="Simon P."/>
        </authorList>
    </citation>
    <scope>NUCLEOTIDE SEQUENCE</scope>
    <source>
        <tissue evidence="2">Leaf</tissue>
    </source>
</reference>
<protein>
    <submittedName>
        <fullName evidence="1">Uncharacterized protein</fullName>
    </submittedName>
</protein>
<dbReference type="Proteomes" id="UP000077755">
    <property type="component" value="Chromosome 7"/>
</dbReference>
<evidence type="ECO:0000313" key="1">
    <source>
        <dbReference type="EMBL" id="KZM87902.1"/>
    </source>
</evidence>
<keyword evidence="3" id="KW-1185">Reference proteome</keyword>
<name>A0A161ZL34_DAUCS</name>
<sequence length="95" mass="10301">MESSGLVLEKFVKFVTEHDVLSDDMKLFHHFQGEDKSVVVAAVRADSGRGGDGFGWRRNSGGCGRSDDGFGWRRSGDSGCGSDGFGWRKNHFGSA</sequence>
<evidence type="ECO:0000313" key="3">
    <source>
        <dbReference type="Proteomes" id="UP000077755"/>
    </source>
</evidence>
<dbReference type="Gramene" id="KZM87902">
    <property type="protein sequence ID" value="KZM87902"/>
    <property type="gene ID" value="DCAR_025003"/>
</dbReference>
<dbReference type="AlphaFoldDB" id="A0A161ZL34"/>
<gene>
    <name evidence="1" type="ORF">DCAR_025003</name>
    <name evidence="2" type="ORF">DCAR_0728705</name>
</gene>
<dbReference type="EMBL" id="CP093349">
    <property type="protein sequence ID" value="WOH09249.1"/>
    <property type="molecule type" value="Genomic_DNA"/>
</dbReference>